<organism evidence="8 9">
    <name type="scientific">Nocardioides donggukensis</name>
    <dbReference type="NCBI Taxonomy" id="2774019"/>
    <lineage>
        <taxon>Bacteria</taxon>
        <taxon>Bacillati</taxon>
        <taxon>Actinomycetota</taxon>
        <taxon>Actinomycetes</taxon>
        <taxon>Propionibacteriales</taxon>
        <taxon>Nocardioidaceae</taxon>
        <taxon>Nocardioides</taxon>
    </lineage>
</organism>
<evidence type="ECO:0000256" key="3">
    <source>
        <dbReference type="ARBA" id="ARBA00022729"/>
    </source>
</evidence>
<dbReference type="PROSITE" id="PS51704">
    <property type="entry name" value="GP_PDE"/>
    <property type="match status" value="1"/>
</dbReference>
<keyword evidence="3" id="KW-0732">Signal</keyword>
<protein>
    <recommendedName>
        <fullName evidence="2">glycerophosphodiester phosphodiesterase</fullName>
        <ecNumber evidence="2">3.1.4.46</ecNumber>
    </recommendedName>
</protein>
<comment type="caution">
    <text evidence="8">The sequence shown here is derived from an EMBL/GenBank/DDBJ whole genome shotgun (WGS) entry which is preliminary data.</text>
</comment>
<evidence type="ECO:0000313" key="9">
    <source>
        <dbReference type="Proteomes" id="UP000616839"/>
    </source>
</evidence>
<dbReference type="RefSeq" id="WP_192140358.1">
    <property type="nucleotide sequence ID" value="NZ_JACYXZ010000001.1"/>
</dbReference>
<dbReference type="GO" id="GO:0008889">
    <property type="term" value="F:glycerophosphodiester phosphodiesterase activity"/>
    <property type="evidence" value="ECO:0007669"/>
    <property type="project" value="UniProtKB-EC"/>
</dbReference>
<dbReference type="GO" id="GO:0006629">
    <property type="term" value="P:lipid metabolic process"/>
    <property type="evidence" value="ECO:0007669"/>
    <property type="project" value="InterPro"/>
</dbReference>
<dbReference type="Gene3D" id="3.20.20.190">
    <property type="entry name" value="Phosphatidylinositol (PI) phosphodiesterase"/>
    <property type="match status" value="1"/>
</dbReference>
<evidence type="ECO:0000256" key="5">
    <source>
        <dbReference type="ARBA" id="ARBA00022801"/>
    </source>
</evidence>
<evidence type="ECO:0000256" key="4">
    <source>
        <dbReference type="ARBA" id="ARBA00022798"/>
    </source>
</evidence>
<gene>
    <name evidence="8" type="ORF">IE331_03055</name>
</gene>
<evidence type="ECO:0000256" key="6">
    <source>
        <dbReference type="ARBA" id="ARBA00047512"/>
    </source>
</evidence>
<dbReference type="SUPFAM" id="SSF51695">
    <property type="entry name" value="PLC-like phosphodiesterases"/>
    <property type="match status" value="1"/>
</dbReference>
<dbReference type="EC" id="3.1.4.46" evidence="2"/>
<keyword evidence="4" id="KW-0319">Glycerol metabolism</keyword>
<evidence type="ECO:0000256" key="1">
    <source>
        <dbReference type="ARBA" id="ARBA00007277"/>
    </source>
</evidence>
<feature type="domain" description="GP-PDE" evidence="7">
    <location>
        <begin position="18"/>
        <end position="326"/>
    </location>
</feature>
<name>A0A927K269_9ACTN</name>
<comment type="similarity">
    <text evidence="1">Belongs to the glycerophosphoryl diester phosphodiesterase family.</text>
</comment>
<dbReference type="PANTHER" id="PTHR43620">
    <property type="entry name" value="GLYCEROPHOSPHORYL DIESTER PHOSPHODIESTERASE"/>
    <property type="match status" value="1"/>
</dbReference>
<dbReference type="Pfam" id="PF03009">
    <property type="entry name" value="GDPD"/>
    <property type="match status" value="1"/>
</dbReference>
<dbReference type="GO" id="GO:0042597">
    <property type="term" value="C:periplasmic space"/>
    <property type="evidence" value="ECO:0007669"/>
    <property type="project" value="TreeGrafter"/>
</dbReference>
<evidence type="ECO:0000256" key="2">
    <source>
        <dbReference type="ARBA" id="ARBA00012247"/>
    </source>
</evidence>
<dbReference type="InterPro" id="IPR030395">
    <property type="entry name" value="GP_PDE_dom"/>
</dbReference>
<proteinExistence type="inferred from homology"/>
<sequence>MTELDAPHRPHPSLVVTPAVVAHRGASGYRPEHTLEGYRLAARLGADDIELDLVPTRDGVLVARHGSELSATTDVADHPEYADRRTARRVDGVTLEGWFAEDFTLAEIKTLTARERFPDLRPGSAAYDGRFGIPTLNEVLAMVHAESTRSGRTLGVMLELKHAAHFAASGLPLEEPLLRDLGRHGLDHARSRVTVMSFEPGVLRRLARRTTVQVVQLLDEADRRPADLVADGDHRTYADLCTPAGLAEIDEYADGVAAHTSLVLPRSSTGEARGPSSLVRDAHRQWLTVHVWTLRAEDRFLPTRFRSAGAPDGPGRSRGLAAEAGAVLDAGCDGVITDQPDVVLEVLAQRALTRPKRFVRS</sequence>
<keyword evidence="9" id="KW-1185">Reference proteome</keyword>
<dbReference type="GO" id="GO:0006071">
    <property type="term" value="P:glycerol metabolic process"/>
    <property type="evidence" value="ECO:0007669"/>
    <property type="project" value="UniProtKB-KW"/>
</dbReference>
<comment type="catalytic activity">
    <reaction evidence="6">
        <text>a sn-glycero-3-phosphodiester + H2O = an alcohol + sn-glycerol 3-phosphate + H(+)</text>
        <dbReference type="Rhea" id="RHEA:12969"/>
        <dbReference type="ChEBI" id="CHEBI:15377"/>
        <dbReference type="ChEBI" id="CHEBI:15378"/>
        <dbReference type="ChEBI" id="CHEBI:30879"/>
        <dbReference type="ChEBI" id="CHEBI:57597"/>
        <dbReference type="ChEBI" id="CHEBI:83408"/>
        <dbReference type="EC" id="3.1.4.46"/>
    </reaction>
</comment>
<dbReference type="Proteomes" id="UP000616839">
    <property type="component" value="Unassembled WGS sequence"/>
</dbReference>
<evidence type="ECO:0000313" key="8">
    <source>
        <dbReference type="EMBL" id="MBD8868594.1"/>
    </source>
</evidence>
<dbReference type="EMBL" id="JACYXZ010000001">
    <property type="protein sequence ID" value="MBD8868594.1"/>
    <property type="molecule type" value="Genomic_DNA"/>
</dbReference>
<evidence type="ECO:0000259" key="7">
    <source>
        <dbReference type="PROSITE" id="PS51704"/>
    </source>
</evidence>
<dbReference type="InterPro" id="IPR017946">
    <property type="entry name" value="PLC-like_Pdiesterase_TIM-brl"/>
</dbReference>
<keyword evidence="5" id="KW-0378">Hydrolase</keyword>
<reference evidence="8" key="1">
    <citation type="submission" date="2020-09" db="EMBL/GenBank/DDBJ databases">
        <title>Nocardioides sp. strain MJB4 16S ribosomal RNA gene Genome sequencing and assembly.</title>
        <authorList>
            <person name="Kim I."/>
        </authorList>
    </citation>
    <scope>NUCLEOTIDE SEQUENCE</scope>
    <source>
        <strain evidence="8">MJB4</strain>
    </source>
</reference>
<dbReference type="AlphaFoldDB" id="A0A927K269"/>
<dbReference type="PANTHER" id="PTHR43620:SF7">
    <property type="entry name" value="GLYCEROPHOSPHODIESTER PHOSPHODIESTERASE GDPD5-RELATED"/>
    <property type="match status" value="1"/>
</dbReference>
<accession>A0A927K269</accession>